<dbReference type="Proteomes" id="UP001597197">
    <property type="component" value="Unassembled WGS sequence"/>
</dbReference>
<proteinExistence type="predicted"/>
<sequence>MALLFGCLLLTAGHHAHAQSWELLARTLGVQHTHIIASAVTAN</sequence>
<dbReference type="EMBL" id="JBHUFD010000006">
    <property type="protein sequence ID" value="MFD1874323.1"/>
    <property type="molecule type" value="Genomic_DNA"/>
</dbReference>
<name>A0ABW4QXI3_9BACT</name>
<dbReference type="RefSeq" id="WP_382316020.1">
    <property type="nucleotide sequence ID" value="NZ_JBHUFD010000006.1"/>
</dbReference>
<accession>A0ABW4QXI3</accession>
<evidence type="ECO:0000313" key="1">
    <source>
        <dbReference type="EMBL" id="MFD1874323.1"/>
    </source>
</evidence>
<keyword evidence="2" id="KW-1185">Reference proteome</keyword>
<evidence type="ECO:0000313" key="2">
    <source>
        <dbReference type="Proteomes" id="UP001597197"/>
    </source>
</evidence>
<gene>
    <name evidence="1" type="ORF">ACFSDX_17895</name>
</gene>
<comment type="caution">
    <text evidence="1">The sequence shown here is derived from an EMBL/GenBank/DDBJ whole genome shotgun (WGS) entry which is preliminary data.</text>
</comment>
<reference evidence="2" key="1">
    <citation type="journal article" date="2019" name="Int. J. Syst. Evol. Microbiol.">
        <title>The Global Catalogue of Microorganisms (GCM) 10K type strain sequencing project: providing services to taxonomists for standard genome sequencing and annotation.</title>
        <authorList>
            <consortium name="The Broad Institute Genomics Platform"/>
            <consortium name="The Broad Institute Genome Sequencing Center for Infectious Disease"/>
            <person name="Wu L."/>
            <person name="Ma J."/>
        </authorList>
    </citation>
    <scope>NUCLEOTIDE SEQUENCE [LARGE SCALE GENOMIC DNA]</scope>
    <source>
        <strain evidence="2">CGMCC 1.15795</strain>
    </source>
</reference>
<protein>
    <submittedName>
        <fullName evidence="1">Uncharacterized protein</fullName>
    </submittedName>
</protein>
<organism evidence="1 2">
    <name type="scientific">Hymenobacter bucti</name>
    <dbReference type="NCBI Taxonomy" id="1844114"/>
    <lineage>
        <taxon>Bacteria</taxon>
        <taxon>Pseudomonadati</taxon>
        <taxon>Bacteroidota</taxon>
        <taxon>Cytophagia</taxon>
        <taxon>Cytophagales</taxon>
        <taxon>Hymenobacteraceae</taxon>
        <taxon>Hymenobacter</taxon>
    </lineage>
</organism>